<dbReference type="Gene3D" id="2.170.130.10">
    <property type="entry name" value="TonB-dependent receptor, plug domain"/>
    <property type="match status" value="1"/>
</dbReference>
<organism evidence="11 12">
    <name type="scientific">Salmonirosea aquatica</name>
    <dbReference type="NCBI Taxonomy" id="2654236"/>
    <lineage>
        <taxon>Bacteria</taxon>
        <taxon>Pseudomonadati</taxon>
        <taxon>Bacteroidota</taxon>
        <taxon>Cytophagia</taxon>
        <taxon>Cytophagales</taxon>
        <taxon>Spirosomataceae</taxon>
        <taxon>Salmonirosea</taxon>
    </lineage>
</organism>
<evidence type="ECO:0000256" key="9">
    <source>
        <dbReference type="SAM" id="Phobius"/>
    </source>
</evidence>
<dbReference type="SUPFAM" id="SSF56935">
    <property type="entry name" value="Porins"/>
    <property type="match status" value="1"/>
</dbReference>
<feature type="transmembrane region" description="Helical" evidence="9">
    <location>
        <begin position="20"/>
        <end position="41"/>
    </location>
</feature>
<keyword evidence="7 8" id="KW-0998">Cell outer membrane</keyword>
<dbReference type="EMBL" id="WHLY01000002">
    <property type="protein sequence ID" value="MPR35267.1"/>
    <property type="molecule type" value="Genomic_DNA"/>
</dbReference>
<keyword evidence="4 8" id="KW-0812">Transmembrane</keyword>
<dbReference type="AlphaFoldDB" id="A0A7C9FE15"/>
<keyword evidence="6 8" id="KW-0472">Membrane</keyword>
<dbReference type="GO" id="GO:0015344">
    <property type="term" value="F:siderophore uptake transmembrane transporter activity"/>
    <property type="evidence" value="ECO:0007669"/>
    <property type="project" value="TreeGrafter"/>
</dbReference>
<feature type="domain" description="TonB-dependent receptor plug" evidence="10">
    <location>
        <begin position="160"/>
        <end position="238"/>
    </location>
</feature>
<evidence type="ECO:0000256" key="1">
    <source>
        <dbReference type="ARBA" id="ARBA00004571"/>
    </source>
</evidence>
<keyword evidence="12" id="KW-1185">Reference proteome</keyword>
<evidence type="ECO:0000259" key="10">
    <source>
        <dbReference type="Pfam" id="PF07715"/>
    </source>
</evidence>
<evidence type="ECO:0000256" key="5">
    <source>
        <dbReference type="ARBA" id="ARBA00022729"/>
    </source>
</evidence>
<evidence type="ECO:0000256" key="7">
    <source>
        <dbReference type="ARBA" id="ARBA00023237"/>
    </source>
</evidence>
<proteinExistence type="inferred from homology"/>
<comment type="similarity">
    <text evidence="8">Belongs to the TonB-dependent receptor family.</text>
</comment>
<evidence type="ECO:0000256" key="3">
    <source>
        <dbReference type="ARBA" id="ARBA00022452"/>
    </source>
</evidence>
<dbReference type="PANTHER" id="PTHR30069">
    <property type="entry name" value="TONB-DEPENDENT OUTER MEMBRANE RECEPTOR"/>
    <property type="match status" value="1"/>
</dbReference>
<dbReference type="PANTHER" id="PTHR30069:SF29">
    <property type="entry name" value="HEMOGLOBIN AND HEMOGLOBIN-HAPTOGLOBIN-BINDING PROTEIN 1-RELATED"/>
    <property type="match status" value="1"/>
</dbReference>
<evidence type="ECO:0000313" key="11">
    <source>
        <dbReference type="EMBL" id="MPR35267.1"/>
    </source>
</evidence>
<dbReference type="GO" id="GO:0044718">
    <property type="term" value="P:siderophore transmembrane transport"/>
    <property type="evidence" value="ECO:0007669"/>
    <property type="project" value="TreeGrafter"/>
</dbReference>
<dbReference type="SUPFAM" id="SSF49464">
    <property type="entry name" value="Carboxypeptidase regulatory domain-like"/>
    <property type="match status" value="1"/>
</dbReference>
<evidence type="ECO:0000256" key="4">
    <source>
        <dbReference type="ARBA" id="ARBA00022692"/>
    </source>
</evidence>
<dbReference type="Pfam" id="PF13715">
    <property type="entry name" value="CarbopepD_reg_2"/>
    <property type="match status" value="1"/>
</dbReference>
<dbReference type="RefSeq" id="WP_152762165.1">
    <property type="nucleotide sequence ID" value="NZ_WHLY01000002.1"/>
</dbReference>
<reference evidence="11 12" key="1">
    <citation type="submission" date="2019-10" db="EMBL/GenBank/DDBJ databases">
        <title>Draft Genome Sequence of Cytophagaceae sp. SJW1-29.</title>
        <authorList>
            <person name="Choi A."/>
        </authorList>
    </citation>
    <scope>NUCLEOTIDE SEQUENCE [LARGE SCALE GENOMIC DNA]</scope>
    <source>
        <strain evidence="11 12">SJW1-29</strain>
    </source>
</reference>
<keyword evidence="2 8" id="KW-0813">Transport</keyword>
<evidence type="ECO:0000256" key="2">
    <source>
        <dbReference type="ARBA" id="ARBA00022448"/>
    </source>
</evidence>
<dbReference type="InterPro" id="IPR039426">
    <property type="entry name" value="TonB-dep_rcpt-like"/>
</dbReference>
<evidence type="ECO:0000256" key="8">
    <source>
        <dbReference type="PROSITE-ProRule" id="PRU01360"/>
    </source>
</evidence>
<keyword evidence="3 8" id="KW-1134">Transmembrane beta strand</keyword>
<keyword evidence="9" id="KW-1133">Transmembrane helix</keyword>
<evidence type="ECO:0000313" key="12">
    <source>
        <dbReference type="Proteomes" id="UP000479293"/>
    </source>
</evidence>
<protein>
    <submittedName>
        <fullName evidence="11">TonB-dependent receptor plug domain-containing protein</fullName>
    </submittedName>
</protein>
<name>A0A7C9FE15_9BACT</name>
<dbReference type="GO" id="GO:0009279">
    <property type="term" value="C:cell outer membrane"/>
    <property type="evidence" value="ECO:0007669"/>
    <property type="project" value="UniProtKB-SubCell"/>
</dbReference>
<keyword evidence="5" id="KW-0732">Signal</keyword>
<dbReference type="InterPro" id="IPR008969">
    <property type="entry name" value="CarboxyPept-like_regulatory"/>
</dbReference>
<dbReference type="InterPro" id="IPR012910">
    <property type="entry name" value="Plug_dom"/>
</dbReference>
<keyword evidence="11" id="KW-0675">Receptor</keyword>
<dbReference type="Pfam" id="PF07715">
    <property type="entry name" value="Plug"/>
    <property type="match status" value="1"/>
</dbReference>
<accession>A0A7C9FE15</accession>
<gene>
    <name evidence="11" type="ORF">GBK04_18400</name>
</gene>
<dbReference type="InterPro" id="IPR037066">
    <property type="entry name" value="Plug_dom_sf"/>
</dbReference>
<dbReference type="Gene3D" id="2.40.170.20">
    <property type="entry name" value="TonB-dependent receptor, beta-barrel domain"/>
    <property type="match status" value="1"/>
</dbReference>
<evidence type="ECO:0000256" key="6">
    <source>
        <dbReference type="ARBA" id="ARBA00023136"/>
    </source>
</evidence>
<comment type="subcellular location">
    <subcellularLocation>
        <location evidence="1 8">Cell outer membrane</location>
        <topology evidence="1 8">Multi-pass membrane protein</topology>
    </subcellularLocation>
</comment>
<dbReference type="InterPro" id="IPR036942">
    <property type="entry name" value="Beta-barrel_TonB_sf"/>
</dbReference>
<dbReference type="PROSITE" id="PS52016">
    <property type="entry name" value="TONB_DEPENDENT_REC_3"/>
    <property type="match status" value="1"/>
</dbReference>
<comment type="caution">
    <text evidence="11">The sequence shown here is derived from an EMBL/GenBank/DDBJ whole genome shotgun (WGS) entry which is preliminary data.</text>
</comment>
<dbReference type="Gene3D" id="2.60.40.1120">
    <property type="entry name" value="Carboxypeptidase-like, regulatory domain"/>
    <property type="match status" value="1"/>
</dbReference>
<sequence length="802" mass="89859">MDNRQFERWFAHVTCSAGRYLCNALWCVILLVPLSGLGQGWTLRGRVLDDSTGRAVVGASVVSPVSKASTLTDNAGHYTLPLKAGEQVVRFSSVGYFSKSLPITYRETLSDFDVILLPEIRQLQELVVRDRAPDANVRASQMGVATLDIKTLKNIPVVFGETDIIKALTLQPGVTTVGEGSAGFNVRGGRTDQNLVLLDGAPLFNTSHLLGFLSSVNADAVRDVNLYKGDIPAAYGGRLSSLLAMTTRDGNKERLRFSTGLGLMTGNFTVDGPLTHNKRLTFAAGGRIAYPNLLIRRFPEPTNQNRAFFYDVNGRLSYELSTNSIVSATVYRSSDSFKFPEDTLYGWQSTTATLRWNKRLNQALSFELAGHLSHYTFQLEGISPTNEYTFRSGIRQHDAQARLLWVPNPAHTLEGGVSVTQYHLSPGNLAPVGESNIIEIQVAPEQAREAALYVSDEWVPAPWLSVRAGIRYVAFRNVGPGRFLHYDPEVPRSAESVLDTVLFTKGKALARFGGFEPRLSVRLTTGKASSLKMSYTRSRQYLHLISNTTAISPVDYWKLADPFVPPQVATQLAVGYFKNFNDNAIEVSLEAYQKQLQNLVEYRNGATLLLNQHLETDLLPAQGKAYGLEISIQKTKGILTGLLSYTYSRTFARVNTPFSRDRINGGDWYPATVDRPHSATASVQWKWRKGWTFGTNFVYTTGRPITYPDGTYRLNDVVVQDFSSRNLDRIPEYHRMDIAFTKDTRQKPDQPKYTLWSFSFYNLYARKNPYSIYFRQTGTRLVSYRLSVFGTIIPSINWKHYF</sequence>
<dbReference type="Proteomes" id="UP000479293">
    <property type="component" value="Unassembled WGS sequence"/>
</dbReference>